<evidence type="ECO:0008006" key="3">
    <source>
        <dbReference type="Google" id="ProtNLM"/>
    </source>
</evidence>
<protein>
    <recommendedName>
        <fullName evidence="3">STAS domain-containing protein</fullName>
    </recommendedName>
</protein>
<accession>A0ABX8XJP7</accession>
<dbReference type="Proteomes" id="UP000827138">
    <property type="component" value="Chromosome"/>
</dbReference>
<proteinExistence type="predicted"/>
<dbReference type="RefSeq" id="WP_220644988.1">
    <property type="nucleotide sequence ID" value="NZ_CP080647.1"/>
</dbReference>
<evidence type="ECO:0000313" key="1">
    <source>
        <dbReference type="EMBL" id="QYX75839.1"/>
    </source>
</evidence>
<evidence type="ECO:0000313" key="2">
    <source>
        <dbReference type="Proteomes" id="UP000827138"/>
    </source>
</evidence>
<gene>
    <name evidence="1" type="ORF">K1J60_04295</name>
</gene>
<dbReference type="EMBL" id="CP080647">
    <property type="protein sequence ID" value="QYX75839.1"/>
    <property type="molecule type" value="Genomic_DNA"/>
</dbReference>
<sequence length="75" mass="7890">MGLLEEGGGVTFVDSSGISIFVTAYQAVSPTEGWLRIAAAQSVEQALTACRRCRNARPELGVPGQAPAQAEWVRG</sequence>
<name>A0ABX8XJP7_9ACTN</name>
<keyword evidence="2" id="KW-1185">Reference proteome</keyword>
<organism evidence="1 2">
    <name type="scientific">Streptomyces akebiae</name>
    <dbReference type="NCBI Taxonomy" id="2865673"/>
    <lineage>
        <taxon>Bacteria</taxon>
        <taxon>Bacillati</taxon>
        <taxon>Actinomycetota</taxon>
        <taxon>Actinomycetes</taxon>
        <taxon>Kitasatosporales</taxon>
        <taxon>Streptomycetaceae</taxon>
        <taxon>Streptomyces</taxon>
    </lineage>
</organism>
<reference evidence="1 2" key="1">
    <citation type="submission" date="2021-08" db="EMBL/GenBank/DDBJ databases">
        <authorList>
            <person name="Ping M."/>
        </authorList>
    </citation>
    <scope>NUCLEOTIDE SEQUENCE [LARGE SCALE GENOMIC DNA]</scope>
    <source>
        <strain evidence="1 2">MG28</strain>
    </source>
</reference>